<evidence type="ECO:0000256" key="9">
    <source>
        <dbReference type="ARBA" id="ARBA00023242"/>
    </source>
</evidence>
<protein>
    <recommendedName>
        <fullName evidence="11">Matrin-type domain-containing protein</fullName>
    </recommendedName>
</protein>
<dbReference type="InterPro" id="IPR052092">
    <property type="entry name" value="SF3A2"/>
</dbReference>
<evidence type="ECO:0000313" key="12">
    <source>
        <dbReference type="EMBL" id="GMH93089.1"/>
    </source>
</evidence>
<keyword evidence="7" id="KW-0862">Zinc</keyword>
<comment type="subcellular location">
    <subcellularLocation>
        <location evidence="1">Nucleus</location>
    </subcellularLocation>
</comment>
<dbReference type="GO" id="GO:0000245">
    <property type="term" value="P:spliceosomal complex assembly"/>
    <property type="evidence" value="ECO:0007669"/>
    <property type="project" value="TreeGrafter"/>
</dbReference>
<dbReference type="GO" id="GO:0008270">
    <property type="term" value="F:zinc ion binding"/>
    <property type="evidence" value="ECO:0007669"/>
    <property type="project" value="UniProtKB-KW"/>
</dbReference>
<gene>
    <name evidence="12" type="ORF">TL16_g12534</name>
</gene>
<comment type="caution">
    <text evidence="12">The sequence shown here is derived from an EMBL/GenBank/DDBJ whole genome shotgun (WGS) entry which is preliminary data.</text>
</comment>
<dbReference type="InterPro" id="IPR036236">
    <property type="entry name" value="Znf_C2H2_sf"/>
</dbReference>
<dbReference type="GO" id="GO:0003676">
    <property type="term" value="F:nucleic acid binding"/>
    <property type="evidence" value="ECO:0007669"/>
    <property type="project" value="InterPro"/>
</dbReference>
<accession>A0A9W7BLZ3</accession>
<dbReference type="GO" id="GO:0005686">
    <property type="term" value="C:U2 snRNP"/>
    <property type="evidence" value="ECO:0007669"/>
    <property type="project" value="TreeGrafter"/>
</dbReference>
<dbReference type="GO" id="GO:0071004">
    <property type="term" value="C:U2-type prespliceosome"/>
    <property type="evidence" value="ECO:0007669"/>
    <property type="project" value="TreeGrafter"/>
</dbReference>
<evidence type="ECO:0000256" key="1">
    <source>
        <dbReference type="ARBA" id="ARBA00004123"/>
    </source>
</evidence>
<keyword evidence="5" id="KW-0747">Spliceosome</keyword>
<evidence type="ECO:0000259" key="11">
    <source>
        <dbReference type="PROSITE" id="PS50171"/>
    </source>
</evidence>
<dbReference type="EMBL" id="BLQM01000513">
    <property type="protein sequence ID" value="GMH93089.1"/>
    <property type="molecule type" value="Genomic_DNA"/>
</dbReference>
<reference evidence="13" key="1">
    <citation type="journal article" date="2023" name="Commun. Biol.">
        <title>Genome analysis of Parmales, the sister group of diatoms, reveals the evolutionary specialization of diatoms from phago-mixotrophs to photoautotrophs.</title>
        <authorList>
            <person name="Ban H."/>
            <person name="Sato S."/>
            <person name="Yoshikawa S."/>
            <person name="Yamada K."/>
            <person name="Nakamura Y."/>
            <person name="Ichinomiya M."/>
            <person name="Sato N."/>
            <person name="Blanc-Mathieu R."/>
            <person name="Endo H."/>
            <person name="Kuwata A."/>
            <person name="Ogata H."/>
        </authorList>
    </citation>
    <scope>NUCLEOTIDE SEQUENCE [LARGE SCALE GENOMIC DNA]</scope>
</reference>
<dbReference type="InterPro" id="IPR013087">
    <property type="entry name" value="Znf_C2H2_type"/>
</dbReference>
<sequence>MDMQNRVGSKFGGGGVMNDGHSARDRKERLRQLAMETIDLAKDPYFMRNHLGTYECKLCLTLHTNEGSYMAHTQAKKHQTNLRRRAKEDEDKQKALNVMNQAKEMQYGRQIKQARVKIGRPGYSLTKSLDATGAKCLSFAINYPEIKEGIVPRYRFMSSFEQRVEAPDKNNIFLLFAAEPYETIAFKIPNKPMDKSEGRFVTSWVDGVFNLTLFYLVESPEDGEEGAIVAPKMN</sequence>
<dbReference type="PROSITE" id="PS50171">
    <property type="entry name" value="ZF_MATRIN"/>
    <property type="match status" value="1"/>
</dbReference>
<evidence type="ECO:0000256" key="5">
    <source>
        <dbReference type="ARBA" id="ARBA00022728"/>
    </source>
</evidence>
<evidence type="ECO:0000256" key="8">
    <source>
        <dbReference type="ARBA" id="ARBA00023187"/>
    </source>
</evidence>
<dbReference type="InterPro" id="IPR031781">
    <property type="entry name" value="SF3A2_dom"/>
</dbReference>
<evidence type="ECO:0000256" key="6">
    <source>
        <dbReference type="ARBA" id="ARBA00022771"/>
    </source>
</evidence>
<evidence type="ECO:0000256" key="10">
    <source>
        <dbReference type="SAM" id="MobiDB-lite"/>
    </source>
</evidence>
<feature type="domain" description="Matrin-type" evidence="11">
    <location>
        <begin position="54"/>
        <end position="84"/>
    </location>
</feature>
<evidence type="ECO:0000256" key="2">
    <source>
        <dbReference type="ARBA" id="ARBA00008995"/>
    </source>
</evidence>
<dbReference type="Gene3D" id="2.60.40.2690">
    <property type="match status" value="1"/>
</dbReference>
<feature type="non-terminal residue" evidence="12">
    <location>
        <position position="234"/>
    </location>
</feature>
<dbReference type="PANTHER" id="PTHR23205:SF0">
    <property type="entry name" value="SPLICING FACTOR 3A SUBUNIT 2"/>
    <property type="match status" value="1"/>
</dbReference>
<keyword evidence="8" id="KW-0508">mRNA splicing</keyword>
<dbReference type="GO" id="GO:0071013">
    <property type="term" value="C:catalytic step 2 spliceosome"/>
    <property type="evidence" value="ECO:0007669"/>
    <property type="project" value="TreeGrafter"/>
</dbReference>
<keyword evidence="3" id="KW-0507">mRNA processing</keyword>
<evidence type="ECO:0000256" key="4">
    <source>
        <dbReference type="ARBA" id="ARBA00022723"/>
    </source>
</evidence>
<dbReference type="Proteomes" id="UP001162640">
    <property type="component" value="Unassembled WGS sequence"/>
</dbReference>
<feature type="region of interest" description="Disordered" evidence="10">
    <location>
        <begin position="1"/>
        <end position="25"/>
    </location>
</feature>
<feature type="non-terminal residue" evidence="12">
    <location>
        <position position="1"/>
    </location>
</feature>
<dbReference type="SMART" id="SM00451">
    <property type="entry name" value="ZnF_U1"/>
    <property type="match status" value="1"/>
</dbReference>
<comment type="similarity">
    <text evidence="2">Belongs to the SF3A2 family.</text>
</comment>
<proteinExistence type="inferred from homology"/>
<name>A0A9W7BLZ3_9STRA</name>
<keyword evidence="9" id="KW-0539">Nucleus</keyword>
<dbReference type="SUPFAM" id="SSF57667">
    <property type="entry name" value="beta-beta-alpha zinc fingers"/>
    <property type="match status" value="1"/>
</dbReference>
<evidence type="ECO:0000256" key="7">
    <source>
        <dbReference type="ARBA" id="ARBA00022833"/>
    </source>
</evidence>
<evidence type="ECO:0000256" key="3">
    <source>
        <dbReference type="ARBA" id="ARBA00022664"/>
    </source>
</evidence>
<organism evidence="12 13">
    <name type="scientific">Triparma laevis f. inornata</name>
    <dbReference type="NCBI Taxonomy" id="1714386"/>
    <lineage>
        <taxon>Eukaryota</taxon>
        <taxon>Sar</taxon>
        <taxon>Stramenopiles</taxon>
        <taxon>Ochrophyta</taxon>
        <taxon>Bolidophyceae</taxon>
        <taxon>Parmales</taxon>
        <taxon>Triparmaceae</taxon>
        <taxon>Triparma</taxon>
    </lineage>
</organism>
<dbReference type="Pfam" id="PF16835">
    <property type="entry name" value="SF3A2"/>
    <property type="match status" value="1"/>
</dbReference>
<keyword evidence="6" id="KW-0863">Zinc-finger</keyword>
<keyword evidence="4" id="KW-0479">Metal-binding</keyword>
<dbReference type="AlphaFoldDB" id="A0A9W7BLZ3"/>
<dbReference type="Pfam" id="PF12874">
    <property type="entry name" value="zf-met"/>
    <property type="match status" value="1"/>
</dbReference>
<dbReference type="PANTHER" id="PTHR23205">
    <property type="entry name" value="SPLICING FACTOR 3A SUBUNIT 2"/>
    <property type="match status" value="1"/>
</dbReference>
<evidence type="ECO:0000313" key="13">
    <source>
        <dbReference type="Proteomes" id="UP001162640"/>
    </source>
</evidence>
<dbReference type="InterPro" id="IPR003604">
    <property type="entry name" value="Matrin/U1-like-C_Znf_C2H2"/>
</dbReference>
<dbReference type="SMART" id="SM01050">
    <property type="entry name" value="CactinC_cactus"/>
    <property type="match status" value="1"/>
</dbReference>
<dbReference type="InterPro" id="IPR000690">
    <property type="entry name" value="Matrin/U1-C_Znf_C2H2"/>
</dbReference>